<reference evidence="2 3" key="1">
    <citation type="journal article" date="2023" name="Sci. Data">
        <title>Genome assembly of the Korean intertidal mud-creeper Batillaria attramentaria.</title>
        <authorList>
            <person name="Patra A.K."/>
            <person name="Ho P.T."/>
            <person name="Jun S."/>
            <person name="Lee S.J."/>
            <person name="Kim Y."/>
            <person name="Won Y.J."/>
        </authorList>
    </citation>
    <scope>NUCLEOTIDE SEQUENCE [LARGE SCALE GENOMIC DNA]</scope>
    <source>
        <strain evidence="2">Wonlab-2016</strain>
    </source>
</reference>
<dbReference type="AlphaFoldDB" id="A0ABD0LS46"/>
<gene>
    <name evidence="2" type="ORF">BaRGS_00006368</name>
</gene>
<evidence type="ECO:0000313" key="3">
    <source>
        <dbReference type="Proteomes" id="UP001519460"/>
    </source>
</evidence>
<evidence type="ECO:0000313" key="2">
    <source>
        <dbReference type="EMBL" id="KAK7502415.1"/>
    </source>
</evidence>
<protein>
    <submittedName>
        <fullName evidence="2">Uncharacterized protein</fullName>
    </submittedName>
</protein>
<dbReference type="EMBL" id="JACVVK020000026">
    <property type="protein sequence ID" value="KAK7502415.1"/>
    <property type="molecule type" value="Genomic_DNA"/>
</dbReference>
<comment type="caution">
    <text evidence="2">The sequence shown here is derived from an EMBL/GenBank/DDBJ whole genome shotgun (WGS) entry which is preliminary data.</text>
</comment>
<organism evidence="2 3">
    <name type="scientific">Batillaria attramentaria</name>
    <dbReference type="NCBI Taxonomy" id="370345"/>
    <lineage>
        <taxon>Eukaryota</taxon>
        <taxon>Metazoa</taxon>
        <taxon>Spiralia</taxon>
        <taxon>Lophotrochozoa</taxon>
        <taxon>Mollusca</taxon>
        <taxon>Gastropoda</taxon>
        <taxon>Caenogastropoda</taxon>
        <taxon>Sorbeoconcha</taxon>
        <taxon>Cerithioidea</taxon>
        <taxon>Batillariidae</taxon>
        <taxon>Batillaria</taxon>
    </lineage>
</organism>
<feature type="compositionally biased region" description="Polar residues" evidence="1">
    <location>
        <begin position="366"/>
        <end position="376"/>
    </location>
</feature>
<dbReference type="Proteomes" id="UP001519460">
    <property type="component" value="Unassembled WGS sequence"/>
</dbReference>
<accession>A0ABD0LS46</accession>
<feature type="compositionally biased region" description="Low complexity" evidence="1">
    <location>
        <begin position="387"/>
        <end position="398"/>
    </location>
</feature>
<evidence type="ECO:0000256" key="1">
    <source>
        <dbReference type="SAM" id="MobiDB-lite"/>
    </source>
</evidence>
<dbReference type="InterPro" id="IPR009030">
    <property type="entry name" value="Growth_fac_rcpt_cys_sf"/>
</dbReference>
<feature type="compositionally biased region" description="Basic and acidic residues" evidence="1">
    <location>
        <begin position="418"/>
        <end position="428"/>
    </location>
</feature>
<feature type="region of interest" description="Disordered" evidence="1">
    <location>
        <begin position="347"/>
        <end position="428"/>
    </location>
</feature>
<name>A0ABD0LS46_9CAEN</name>
<keyword evidence="3" id="KW-1185">Reference proteome</keyword>
<dbReference type="SUPFAM" id="SSF57184">
    <property type="entry name" value="Growth factor receptor domain"/>
    <property type="match status" value="1"/>
</dbReference>
<proteinExistence type="predicted"/>
<feature type="compositionally biased region" description="Acidic residues" evidence="1">
    <location>
        <begin position="399"/>
        <end position="412"/>
    </location>
</feature>
<sequence length="428" mass="46471">MSSASSVCAERCQCGWEATCEGTNCTCPADHELHSNGRDCRNGSCSSTDCLKCSEPGVCIRCVNFILANDASCVDRCSGEAEVRTEGPLQGNVCISKKNVSLQSQHYKSAHMEMGNIKQYPVYDNHAFVNDSNGELKTGVVDPAVYALQLEQLRPHTETLMALLAQIRPKLRAMDPADPRIPTYKGVIHQLCRVLVLLHRKDTGTSIPSDALGLIEWAQQMLEDHRQQQELQPDGMSPDVLGDLGHNKISYIDVDMDTERLNSPAVYADPQGSANHSLRSGSGVSPYSSVPVPLPPGAPELRSTFATIHRTPSVPAVSNKGGYARPITQQGGEVIKTRRKDGGYFANGRYYDPNPMPQTEVYAPASSYSDRSTAPLSTFIPDRPRSRSLSSSEPSSDGELVDGEGEGSEGELDLFPFDPKDATEPVEV</sequence>